<feature type="transmembrane region" description="Helical" evidence="2">
    <location>
        <begin position="39"/>
        <end position="59"/>
    </location>
</feature>
<dbReference type="RefSeq" id="WP_197991660.1">
    <property type="nucleotide sequence ID" value="NZ_JACYXC010000001.1"/>
</dbReference>
<evidence type="ECO:0000256" key="1">
    <source>
        <dbReference type="SAM" id="MobiDB-lite"/>
    </source>
</evidence>
<evidence type="ECO:0000313" key="4">
    <source>
        <dbReference type="Proteomes" id="UP000807371"/>
    </source>
</evidence>
<sequence length="246" mass="24908">MEARRTAQVVLRALRAAVFAAVCVLPAALGHAVMSGSAVPWWTVAAGFAVTGGGAWALAGRERGPLAVIAVTVGAQVLLHNAFSLAQRAVAPGPAPGPAARPATGGHGTICGALPPGAHPVGGHHHAGALGGGETGPMTAEAGLRLPGVEGMHHGHGGLGMWSVHVVVALLCGIWLSGGEQAVHRLGRTLAVRLLAPLTGLFGGPTVTATVHRVRLARHRAGQRMRRLLLVHSIVTRGPPRPAAVR</sequence>
<proteinExistence type="predicted"/>
<gene>
    <name evidence="3" type="ORF">IHE55_28480</name>
</gene>
<dbReference type="Proteomes" id="UP000807371">
    <property type="component" value="Unassembled WGS sequence"/>
</dbReference>
<feature type="transmembrane region" description="Helical" evidence="2">
    <location>
        <begin position="159"/>
        <end position="178"/>
    </location>
</feature>
<dbReference type="EMBL" id="JACYXC010000001">
    <property type="protein sequence ID" value="MBH5338505.1"/>
    <property type="molecule type" value="Genomic_DNA"/>
</dbReference>
<name>A0ABS0NTF6_9ACTN</name>
<keyword evidence="4" id="KW-1185">Reference proteome</keyword>
<comment type="caution">
    <text evidence="3">The sequence shown here is derived from an EMBL/GenBank/DDBJ whole genome shotgun (WGS) entry which is preliminary data.</text>
</comment>
<accession>A0ABS0NTF6</accession>
<evidence type="ECO:0000256" key="2">
    <source>
        <dbReference type="SAM" id="Phobius"/>
    </source>
</evidence>
<evidence type="ECO:0000313" key="3">
    <source>
        <dbReference type="EMBL" id="MBH5338505.1"/>
    </source>
</evidence>
<feature type="region of interest" description="Disordered" evidence="1">
    <location>
        <begin position="94"/>
        <end position="117"/>
    </location>
</feature>
<protein>
    <recommendedName>
        <fullName evidence="5">Integral membrane protein</fullName>
    </recommendedName>
</protein>
<feature type="transmembrane region" description="Helical" evidence="2">
    <location>
        <begin position="12"/>
        <end position="33"/>
    </location>
</feature>
<reference evidence="3 4" key="1">
    <citation type="submission" date="2020-09" db="EMBL/GenBank/DDBJ databases">
        <title>Biosynthesis of the nuclear factor of activated T cells inhibitor NFAT-133 and its congeners in Streptomyces pactum.</title>
        <authorList>
            <person name="Zhou W."/>
            <person name="Posri P."/>
            <person name="Abugrain M.E."/>
            <person name="Weisberg A.J."/>
            <person name="Chang J.H."/>
            <person name="Mahmud T."/>
        </authorList>
    </citation>
    <scope>NUCLEOTIDE SEQUENCE [LARGE SCALE GENOMIC DNA]</scope>
    <source>
        <strain evidence="3 4">ATCC 27456</strain>
    </source>
</reference>
<keyword evidence="2" id="KW-0812">Transmembrane</keyword>
<evidence type="ECO:0008006" key="5">
    <source>
        <dbReference type="Google" id="ProtNLM"/>
    </source>
</evidence>
<keyword evidence="2" id="KW-0472">Membrane</keyword>
<organism evidence="3 4">
    <name type="scientific">Streptomyces pactum</name>
    <dbReference type="NCBI Taxonomy" id="68249"/>
    <lineage>
        <taxon>Bacteria</taxon>
        <taxon>Bacillati</taxon>
        <taxon>Actinomycetota</taxon>
        <taxon>Actinomycetes</taxon>
        <taxon>Kitasatosporales</taxon>
        <taxon>Streptomycetaceae</taxon>
        <taxon>Streptomyces</taxon>
    </lineage>
</organism>
<keyword evidence="2" id="KW-1133">Transmembrane helix</keyword>